<dbReference type="GO" id="GO:0005886">
    <property type="term" value="C:plasma membrane"/>
    <property type="evidence" value="ECO:0007669"/>
    <property type="project" value="TreeGrafter"/>
</dbReference>
<reference evidence="3 4" key="1">
    <citation type="submission" date="2024-04" db="EMBL/GenBank/DDBJ databases">
        <authorList>
            <consortium name="Genoscope - CEA"/>
            <person name="William W."/>
        </authorList>
    </citation>
    <scope>NUCLEOTIDE SEQUENCE [LARGE SCALE GENOMIC DNA]</scope>
</reference>
<feature type="non-terminal residue" evidence="3">
    <location>
        <position position="1"/>
    </location>
</feature>
<gene>
    <name evidence="3" type="ORF">GSLYS_00002314001</name>
</gene>
<dbReference type="Gene3D" id="3.30.800.10">
    <property type="entry name" value="Phosphatidylinositol Phosphate Kinase II Beta"/>
    <property type="match status" value="1"/>
</dbReference>
<dbReference type="EMBL" id="CAXITT010000027">
    <property type="protein sequence ID" value="CAL1528144.1"/>
    <property type="molecule type" value="Genomic_DNA"/>
</dbReference>
<dbReference type="Gene3D" id="3.30.810.10">
    <property type="entry name" value="2-Layer Sandwich"/>
    <property type="match status" value="1"/>
</dbReference>
<dbReference type="PANTHER" id="PTHR23086">
    <property type="entry name" value="PHOSPHATIDYLINOSITOL-4-PHOSPHATE 5-KINASE"/>
    <property type="match status" value="1"/>
</dbReference>
<dbReference type="InterPro" id="IPR002498">
    <property type="entry name" value="PInositol-4-P-4/5-kinase_core"/>
</dbReference>
<dbReference type="PROSITE" id="PS51455">
    <property type="entry name" value="PIPK"/>
    <property type="match status" value="1"/>
</dbReference>
<dbReference type="SUPFAM" id="SSF56104">
    <property type="entry name" value="SAICAR synthase-like"/>
    <property type="match status" value="1"/>
</dbReference>
<dbReference type="InterPro" id="IPR027483">
    <property type="entry name" value="PInositol-4-P-4/5-kinase_C_sf"/>
</dbReference>
<dbReference type="Pfam" id="PF01504">
    <property type="entry name" value="PIP5K"/>
    <property type="match status" value="1"/>
</dbReference>
<comment type="caution">
    <text evidence="3">The sequence shown here is derived from an EMBL/GenBank/DDBJ whole genome shotgun (WGS) entry which is preliminary data.</text>
</comment>
<dbReference type="AlphaFoldDB" id="A0AAV2H6M8"/>
<feature type="domain" description="PIPK" evidence="2">
    <location>
        <begin position="1"/>
        <end position="94"/>
    </location>
</feature>
<protein>
    <recommendedName>
        <fullName evidence="2">PIPK domain-containing protein</fullName>
    </recommendedName>
</protein>
<sequence>HVSINNRTLLPIFCGLYSYKAGGKTIRFVVMNNLLPTNIYIDTRYDLKGTTNRRRSNRVCKDRDFAERYPQGLKLDQQYAEDLLTLLNNDSTVV</sequence>
<evidence type="ECO:0000313" key="4">
    <source>
        <dbReference type="Proteomes" id="UP001497497"/>
    </source>
</evidence>
<keyword evidence="1" id="KW-0418">Kinase</keyword>
<evidence type="ECO:0000259" key="2">
    <source>
        <dbReference type="PROSITE" id="PS51455"/>
    </source>
</evidence>
<dbReference type="Proteomes" id="UP001497497">
    <property type="component" value="Unassembled WGS sequence"/>
</dbReference>
<keyword evidence="1" id="KW-0547">Nucleotide-binding</keyword>
<dbReference type="GO" id="GO:0046854">
    <property type="term" value="P:phosphatidylinositol phosphate biosynthetic process"/>
    <property type="evidence" value="ECO:0007669"/>
    <property type="project" value="TreeGrafter"/>
</dbReference>
<dbReference type="GO" id="GO:0005524">
    <property type="term" value="F:ATP binding"/>
    <property type="evidence" value="ECO:0007669"/>
    <property type="project" value="UniProtKB-UniRule"/>
</dbReference>
<evidence type="ECO:0000256" key="1">
    <source>
        <dbReference type="PROSITE-ProRule" id="PRU00781"/>
    </source>
</evidence>
<accession>A0AAV2H6M8</accession>
<dbReference type="InterPro" id="IPR023610">
    <property type="entry name" value="PInositol-4/5-P-5/4-kinase"/>
</dbReference>
<evidence type="ECO:0000313" key="3">
    <source>
        <dbReference type="EMBL" id="CAL1528144.1"/>
    </source>
</evidence>
<organism evidence="3 4">
    <name type="scientific">Lymnaea stagnalis</name>
    <name type="common">Great pond snail</name>
    <name type="synonym">Helix stagnalis</name>
    <dbReference type="NCBI Taxonomy" id="6523"/>
    <lineage>
        <taxon>Eukaryota</taxon>
        <taxon>Metazoa</taxon>
        <taxon>Spiralia</taxon>
        <taxon>Lophotrochozoa</taxon>
        <taxon>Mollusca</taxon>
        <taxon>Gastropoda</taxon>
        <taxon>Heterobranchia</taxon>
        <taxon>Euthyneura</taxon>
        <taxon>Panpulmonata</taxon>
        <taxon>Hygrophila</taxon>
        <taxon>Lymnaeoidea</taxon>
        <taxon>Lymnaeidae</taxon>
        <taxon>Lymnaea</taxon>
    </lineage>
</organism>
<dbReference type="InterPro" id="IPR027484">
    <property type="entry name" value="PInositol-4-P-5-kinase_N"/>
</dbReference>
<name>A0AAV2H6M8_LYMST</name>
<dbReference type="PANTHER" id="PTHR23086:SF101">
    <property type="entry name" value="LP03320P-RELATED"/>
    <property type="match status" value="1"/>
</dbReference>
<keyword evidence="1" id="KW-0067">ATP-binding</keyword>
<keyword evidence="4" id="KW-1185">Reference proteome</keyword>
<keyword evidence="1" id="KW-0808">Transferase</keyword>
<dbReference type="GO" id="GO:0016308">
    <property type="term" value="F:1-phosphatidylinositol-4-phosphate 5-kinase activity"/>
    <property type="evidence" value="ECO:0007669"/>
    <property type="project" value="TreeGrafter"/>
</dbReference>
<proteinExistence type="predicted"/>